<sequence>MAAALMLLIGHCIYRRARCAMREDLYEDSYVMHACVRPAPHRPAHIQPSLGLVWETKRESEMELTEPSAENMNCLKTMKEIIQIISEWYSAVSRLNHLKFRPNFYQLSR</sequence>
<dbReference type="EMBL" id="CAJGYM010000032">
    <property type="protein sequence ID" value="CAD6193031.1"/>
    <property type="molecule type" value="Genomic_DNA"/>
</dbReference>
<comment type="caution">
    <text evidence="2">The sequence shown here is derived from an EMBL/GenBank/DDBJ whole genome shotgun (WGS) entry which is preliminary data.</text>
</comment>
<gene>
    <name evidence="2" type="ORF">CAUJ_LOCUS8950</name>
</gene>
<keyword evidence="1" id="KW-0732">Signal</keyword>
<feature type="signal peptide" evidence="1">
    <location>
        <begin position="1"/>
        <end position="19"/>
    </location>
</feature>
<dbReference type="Proteomes" id="UP000835052">
    <property type="component" value="Unassembled WGS sequence"/>
</dbReference>
<evidence type="ECO:0000313" key="2">
    <source>
        <dbReference type="EMBL" id="CAD6193031.1"/>
    </source>
</evidence>
<dbReference type="AlphaFoldDB" id="A0A8S1HFB9"/>
<proteinExistence type="predicted"/>
<feature type="chain" id="PRO_5035869249" evidence="1">
    <location>
        <begin position="20"/>
        <end position="109"/>
    </location>
</feature>
<evidence type="ECO:0000256" key="1">
    <source>
        <dbReference type="SAM" id="SignalP"/>
    </source>
</evidence>
<protein>
    <submittedName>
        <fullName evidence="2">Uncharacterized protein</fullName>
    </submittedName>
</protein>
<organism evidence="2 3">
    <name type="scientific">Caenorhabditis auriculariae</name>
    <dbReference type="NCBI Taxonomy" id="2777116"/>
    <lineage>
        <taxon>Eukaryota</taxon>
        <taxon>Metazoa</taxon>
        <taxon>Ecdysozoa</taxon>
        <taxon>Nematoda</taxon>
        <taxon>Chromadorea</taxon>
        <taxon>Rhabditida</taxon>
        <taxon>Rhabditina</taxon>
        <taxon>Rhabditomorpha</taxon>
        <taxon>Rhabditoidea</taxon>
        <taxon>Rhabditidae</taxon>
        <taxon>Peloderinae</taxon>
        <taxon>Caenorhabditis</taxon>
    </lineage>
</organism>
<name>A0A8S1HFB9_9PELO</name>
<evidence type="ECO:0000313" key="3">
    <source>
        <dbReference type="Proteomes" id="UP000835052"/>
    </source>
</evidence>
<accession>A0A8S1HFB9</accession>
<keyword evidence="3" id="KW-1185">Reference proteome</keyword>
<reference evidence="2" key="1">
    <citation type="submission" date="2020-10" db="EMBL/GenBank/DDBJ databases">
        <authorList>
            <person name="Kikuchi T."/>
        </authorList>
    </citation>
    <scope>NUCLEOTIDE SEQUENCE</scope>
    <source>
        <strain evidence="2">NKZ352</strain>
    </source>
</reference>